<organism evidence="1 2">
    <name type="scientific">Bauhinia variegata</name>
    <name type="common">Purple orchid tree</name>
    <name type="synonym">Phanera variegata</name>
    <dbReference type="NCBI Taxonomy" id="167791"/>
    <lineage>
        <taxon>Eukaryota</taxon>
        <taxon>Viridiplantae</taxon>
        <taxon>Streptophyta</taxon>
        <taxon>Embryophyta</taxon>
        <taxon>Tracheophyta</taxon>
        <taxon>Spermatophyta</taxon>
        <taxon>Magnoliopsida</taxon>
        <taxon>eudicotyledons</taxon>
        <taxon>Gunneridae</taxon>
        <taxon>Pentapetalae</taxon>
        <taxon>rosids</taxon>
        <taxon>fabids</taxon>
        <taxon>Fabales</taxon>
        <taxon>Fabaceae</taxon>
        <taxon>Cercidoideae</taxon>
        <taxon>Cercideae</taxon>
        <taxon>Bauhiniinae</taxon>
        <taxon>Bauhinia</taxon>
    </lineage>
</organism>
<accession>A0ACB9MWF2</accession>
<reference evidence="1 2" key="1">
    <citation type="journal article" date="2022" name="DNA Res.">
        <title>Chromosomal-level genome assembly of the orchid tree Bauhinia variegata (Leguminosae; Cercidoideae) supports the allotetraploid origin hypothesis of Bauhinia.</title>
        <authorList>
            <person name="Zhong Y."/>
            <person name="Chen Y."/>
            <person name="Zheng D."/>
            <person name="Pang J."/>
            <person name="Liu Y."/>
            <person name="Luo S."/>
            <person name="Meng S."/>
            <person name="Qian L."/>
            <person name="Wei D."/>
            <person name="Dai S."/>
            <person name="Zhou R."/>
        </authorList>
    </citation>
    <scope>NUCLEOTIDE SEQUENCE [LARGE SCALE GENOMIC DNA]</scope>
    <source>
        <strain evidence="1">BV-YZ2020</strain>
    </source>
</reference>
<evidence type="ECO:0000313" key="2">
    <source>
        <dbReference type="Proteomes" id="UP000828941"/>
    </source>
</evidence>
<evidence type="ECO:0000313" key="1">
    <source>
        <dbReference type="EMBL" id="KAI4328245.1"/>
    </source>
</evidence>
<sequence length="561" mass="65537">MHVVMVREERKRTKRPIQLDWDALLHNKEDDAPVELVVETASNTASSTSQSQNSWTAGFDRQFSSGDSVELMDDHSLVEAILSKKRTLENTGRKLPDKGEKLQVAIKRLEEEWERRKKRRHEKEDDNNENPRQAARSSTVGMPKGLKEESMSSQARSQSSSFVTLFYKKMEEATRPRMKDHCKELSVLNHCNKQNRTNNRELSENGRKKDQPSSRTLPFQCPSNLSKRYLSNDGKSRKHASQEIQTDDSRSRKGDPIVLDVEDEFHPLEEKEQEDKLADCLKKAKIYYPSSNDAEAIEIYYTDIECLAPERYLTCTIMNFYIRYLQQQASTTNRSIPDYHFFNTYFYNKLKEAVSCKQSERETFFLTFRRWWKGVNIFQKSYLLIPIHEDLHWSLVIICIPDKEDDTGPIILHLDSLGFHSSAPVFNKIRSFLREEWSYLDRECQSSDIPISSKIWKNLPRRIDDKIVPVPQQMNDYDCGVFVLYFIERFIEDAPQRLKKEDLAMFGKKWFKPEEASNLRGKIRKLLSEEFENSLKDDCVLKSSPLQSPELECVETSTSDS</sequence>
<protein>
    <submittedName>
        <fullName evidence="1">Uncharacterized protein</fullName>
    </submittedName>
</protein>
<dbReference type="Proteomes" id="UP000828941">
    <property type="component" value="Chromosome 8"/>
</dbReference>
<comment type="caution">
    <text evidence="1">The sequence shown here is derived from an EMBL/GenBank/DDBJ whole genome shotgun (WGS) entry which is preliminary data.</text>
</comment>
<dbReference type="EMBL" id="CM039433">
    <property type="protein sequence ID" value="KAI4328245.1"/>
    <property type="molecule type" value="Genomic_DNA"/>
</dbReference>
<proteinExistence type="predicted"/>
<gene>
    <name evidence="1" type="ORF">L6164_020616</name>
</gene>
<keyword evidence="2" id="KW-1185">Reference proteome</keyword>
<name>A0ACB9MWF2_BAUVA</name>